<evidence type="ECO:0000313" key="2">
    <source>
        <dbReference type="Proteomes" id="UP000076481"/>
    </source>
</evidence>
<organism evidence="1 2">
    <name type="scientific">Pelodictyon luteolum</name>
    <dbReference type="NCBI Taxonomy" id="1100"/>
    <lineage>
        <taxon>Bacteria</taxon>
        <taxon>Pseudomonadati</taxon>
        <taxon>Chlorobiota</taxon>
        <taxon>Chlorobiia</taxon>
        <taxon>Chlorobiales</taxon>
        <taxon>Chlorobiaceae</taxon>
        <taxon>Chlorobium/Pelodictyon group</taxon>
        <taxon>Pelodictyon</taxon>
    </lineage>
</organism>
<gene>
    <name evidence="1" type="ORF">A3K90_04970</name>
</gene>
<sequence>MMTPKFKGVSTVVIEISFLISAVALAVTACASLKPNADIESSAATAKSFFCFIFQSPYEGLMNEMFNESTLSESFTHKFTGMKSRIKETNTHFF</sequence>
<reference evidence="1 2" key="1">
    <citation type="submission" date="2016-03" db="EMBL/GenBank/DDBJ databases">
        <title>Speciation and ecological success in dimly lit waters: horizontal gene transfer in a green sulfur bacteria bloom unveiled by metagenomic assembly.</title>
        <authorList>
            <person name="Llorens-Mares T."/>
            <person name="Liu Z."/>
            <person name="Allen L.Z."/>
            <person name="Rusch D.B."/>
            <person name="Craig M.T."/>
            <person name="Dupont C.L."/>
            <person name="Bryant D.A."/>
            <person name="Casamayor E.O."/>
        </authorList>
    </citation>
    <scope>NUCLEOTIDE SEQUENCE [LARGE SCALE GENOMIC DNA]</scope>
    <source>
        <strain evidence="1">CIII</strain>
    </source>
</reference>
<dbReference type="Proteomes" id="UP000076481">
    <property type="component" value="Unassembled WGS sequence"/>
</dbReference>
<protein>
    <recommendedName>
        <fullName evidence="3">Lipoprotein</fullName>
    </recommendedName>
</protein>
<evidence type="ECO:0000313" key="1">
    <source>
        <dbReference type="EMBL" id="KZK74266.1"/>
    </source>
</evidence>
<comment type="caution">
    <text evidence="1">The sequence shown here is derived from an EMBL/GenBank/DDBJ whole genome shotgun (WGS) entry which is preliminary data.</text>
</comment>
<dbReference type="EMBL" id="LVWG01000030">
    <property type="protein sequence ID" value="KZK74266.1"/>
    <property type="molecule type" value="Genomic_DNA"/>
</dbReference>
<name>A0A165LPG7_PELLU</name>
<dbReference type="PROSITE" id="PS51257">
    <property type="entry name" value="PROKAR_LIPOPROTEIN"/>
    <property type="match status" value="1"/>
</dbReference>
<proteinExistence type="predicted"/>
<evidence type="ECO:0008006" key="3">
    <source>
        <dbReference type="Google" id="ProtNLM"/>
    </source>
</evidence>
<accession>A0A165LPG7</accession>
<dbReference type="AlphaFoldDB" id="A0A165LPG7"/>